<sequence>MISLQCLSRRGVPPPDLRLHTPLDDTSSVLPTPPPLLLPGPRSPGLFGPITTPSFFAASQLRNESTARTAVLVDSAATYPLTRIYLYGSEELVNTVTWTLRSACPLDRFRAKDGSFHRIWILTGSINEWEKCSLSVSDQSGEPSLSVCDTMGLMSSPTDRKVFGTSHMSAFSAPIVNTPDDAPESSCSGHGTGRSSDRPHSEAPRSYTWNIDWTSFSPAYCLPIVQHLLGADFPEILVVTHCVPPRSAQLVAALVPIMEEVSHSASETDPCIPGPVRRPLFLPPSVTAPTAIKAEPNSPKQSVAVNSFTRLSPAYVHLLVLVTVLHEKALSSEFYSVYGSSDVGRDDDVASAEHRVLTPSPHNVPLDLEPAPNSPSLQQQVLRTAGSDHLNVPLRSTTSDFSVHSRNPVSGVSFVELPWLPVSPSQEWCHSRHTASRTDGVQRAPNCSLIPSAHTTLVSPVPLSSTSSWNVTPACSGHHNETQGAPPACTCESTLTVMHNSSELTSSVEEYYAELPKISQSEVRGLERCIRRLNRPKRPRPRTFSTNSHSSSSPPSPAVPSSSTYPVVACRVPSNHASRVPSSATLPYPPMTSDSNGLPPLLDQLESEAAIYAEVNDALLPESRCSYPPSLSRAVHSNNGVSGDPYDTPYTAYSYYPCLSNAHRRLSQSVTAVQSTHHLRCPRGTGDCVIFTPSPSTLEKSSLNPPFVSRPLPTIVDCESVPCSSCCNHSSSPISSSHRPRIPHNSAVHLPNASPANLVHTPSDSDPLSHPTQPSVVMSSDFTTPQSTTDPCVSQKLMRPSLSALNNLSAAIRRHGIWFRHSISWRARKQSKLFLVFILWYVRRGLLFS</sequence>
<gene>
    <name evidence="2" type="ORF">ECPE_LOCUS8404</name>
</gene>
<organism evidence="4">
    <name type="scientific">Echinostoma caproni</name>
    <dbReference type="NCBI Taxonomy" id="27848"/>
    <lineage>
        <taxon>Eukaryota</taxon>
        <taxon>Metazoa</taxon>
        <taxon>Spiralia</taxon>
        <taxon>Lophotrochozoa</taxon>
        <taxon>Platyhelminthes</taxon>
        <taxon>Trematoda</taxon>
        <taxon>Digenea</taxon>
        <taxon>Plagiorchiida</taxon>
        <taxon>Echinostomata</taxon>
        <taxon>Echinostomatoidea</taxon>
        <taxon>Echinostomatidae</taxon>
        <taxon>Echinostoma</taxon>
    </lineage>
</organism>
<name>A0A183AN69_9TREM</name>
<feature type="region of interest" description="Disordered" evidence="1">
    <location>
        <begin position="530"/>
        <end position="564"/>
    </location>
</feature>
<evidence type="ECO:0000313" key="4">
    <source>
        <dbReference type="WBParaSite" id="ECPE_0000843001-mRNA-1"/>
    </source>
</evidence>
<dbReference type="Proteomes" id="UP000272942">
    <property type="component" value="Unassembled WGS sequence"/>
</dbReference>
<keyword evidence="3" id="KW-1185">Reference proteome</keyword>
<proteinExistence type="predicted"/>
<protein>
    <submittedName>
        <fullName evidence="2 4">Uncharacterized protein</fullName>
    </submittedName>
</protein>
<dbReference type="OrthoDB" id="10603495at2759"/>
<accession>A0A183AN69</accession>
<feature type="region of interest" description="Disordered" evidence="1">
    <location>
        <begin position="731"/>
        <end position="790"/>
    </location>
</feature>
<feature type="compositionally biased region" description="Polar residues" evidence="1">
    <location>
        <begin position="760"/>
        <end position="790"/>
    </location>
</feature>
<dbReference type="WBParaSite" id="ECPE_0000843001-mRNA-1">
    <property type="protein sequence ID" value="ECPE_0000843001-mRNA-1"/>
    <property type="gene ID" value="ECPE_0000843001"/>
</dbReference>
<feature type="region of interest" description="Disordered" evidence="1">
    <location>
        <begin position="175"/>
        <end position="204"/>
    </location>
</feature>
<feature type="compositionally biased region" description="Basic residues" evidence="1">
    <location>
        <begin position="531"/>
        <end position="541"/>
    </location>
</feature>
<feature type="compositionally biased region" description="Low complexity" evidence="1">
    <location>
        <begin position="542"/>
        <end position="564"/>
    </location>
</feature>
<dbReference type="EMBL" id="UZAN01045929">
    <property type="protein sequence ID" value="VDP83448.1"/>
    <property type="molecule type" value="Genomic_DNA"/>
</dbReference>
<evidence type="ECO:0000256" key="1">
    <source>
        <dbReference type="SAM" id="MobiDB-lite"/>
    </source>
</evidence>
<evidence type="ECO:0000313" key="2">
    <source>
        <dbReference type="EMBL" id="VDP83448.1"/>
    </source>
</evidence>
<evidence type="ECO:0000313" key="3">
    <source>
        <dbReference type="Proteomes" id="UP000272942"/>
    </source>
</evidence>
<reference evidence="4" key="1">
    <citation type="submission" date="2016-06" db="UniProtKB">
        <authorList>
            <consortium name="WormBaseParasite"/>
        </authorList>
    </citation>
    <scope>IDENTIFICATION</scope>
</reference>
<dbReference type="AlphaFoldDB" id="A0A183AN69"/>
<reference evidence="2 3" key="2">
    <citation type="submission" date="2018-11" db="EMBL/GenBank/DDBJ databases">
        <authorList>
            <consortium name="Pathogen Informatics"/>
        </authorList>
    </citation>
    <scope>NUCLEOTIDE SEQUENCE [LARGE SCALE GENOMIC DNA]</scope>
    <source>
        <strain evidence="2 3">Egypt</strain>
    </source>
</reference>